<dbReference type="Pfam" id="PF04545">
    <property type="entry name" value="Sigma70_r4"/>
    <property type="match status" value="1"/>
</dbReference>
<reference evidence="3 5" key="3">
    <citation type="submission" date="2023-03" db="EMBL/GenBank/DDBJ databases">
        <title>Agriculturally important microbes genome sequencing.</title>
        <authorList>
            <person name="Dunlap C."/>
        </authorList>
    </citation>
    <scope>NUCLEOTIDE SEQUENCE [LARGE SCALE GENOMIC DNA]</scope>
    <source>
        <strain evidence="3 5">CBP-3203</strain>
    </source>
</reference>
<dbReference type="GO" id="GO:0006352">
    <property type="term" value="P:DNA-templated transcription initiation"/>
    <property type="evidence" value="ECO:0007669"/>
    <property type="project" value="InterPro"/>
</dbReference>
<dbReference type="GO" id="GO:0003700">
    <property type="term" value="F:DNA-binding transcription factor activity"/>
    <property type="evidence" value="ECO:0007669"/>
    <property type="project" value="InterPro"/>
</dbReference>
<evidence type="ECO:0000313" key="4">
    <source>
        <dbReference type="Proteomes" id="UP000036168"/>
    </source>
</evidence>
<dbReference type="AlphaFoldDB" id="A0A0J6E8Q0"/>
<organism evidence="2 4">
    <name type="scientific">Bacillus glycinifermentans</name>
    <dbReference type="NCBI Taxonomy" id="1664069"/>
    <lineage>
        <taxon>Bacteria</taxon>
        <taxon>Bacillati</taxon>
        <taxon>Bacillota</taxon>
        <taxon>Bacilli</taxon>
        <taxon>Bacillales</taxon>
        <taxon>Bacillaceae</taxon>
        <taxon>Bacillus</taxon>
    </lineage>
</organism>
<dbReference type="Gene3D" id="1.10.260.40">
    <property type="entry name" value="lambda repressor-like DNA-binding domains"/>
    <property type="match status" value="1"/>
</dbReference>
<dbReference type="EMBL" id="LECW02000049">
    <property type="protein sequence ID" value="KRT89380.1"/>
    <property type="molecule type" value="Genomic_DNA"/>
</dbReference>
<sequence>MRKRLIEDRSKRGLTQKQVAERLNISEGYVRNPGRNQMLKFETLYSVSDCELFPDLFEVVFDKFRII</sequence>
<proteinExistence type="predicted"/>
<dbReference type="OrthoDB" id="6386941at2"/>
<name>A0A0J6E8Q0_9BACI</name>
<dbReference type="RefSeq" id="WP_048356341.1">
    <property type="nucleotide sequence ID" value="NZ_CP023481.1"/>
</dbReference>
<reference evidence="2" key="2">
    <citation type="submission" date="2015-10" db="EMBL/GenBank/DDBJ databases">
        <authorList>
            <person name="Gilbert D.G."/>
        </authorList>
    </citation>
    <scope>NUCLEOTIDE SEQUENCE</scope>
    <source>
        <strain evidence="2">GO-13</strain>
    </source>
</reference>
<gene>
    <name evidence="2" type="ORF">AB447_224240</name>
    <name evidence="3" type="ORF">P8828_00130</name>
</gene>
<evidence type="ECO:0000313" key="3">
    <source>
        <dbReference type="EMBL" id="MEC0483270.1"/>
    </source>
</evidence>
<dbReference type="Proteomes" id="UP001341297">
    <property type="component" value="Unassembled WGS sequence"/>
</dbReference>
<comment type="caution">
    <text evidence="2">The sequence shown here is derived from an EMBL/GenBank/DDBJ whole genome shotgun (WGS) entry which is preliminary data.</text>
</comment>
<keyword evidence="5" id="KW-1185">Reference proteome</keyword>
<dbReference type="PROSITE" id="PS50943">
    <property type="entry name" value="HTH_CROC1"/>
    <property type="match status" value="1"/>
</dbReference>
<accession>A0A0J6E8Q0</accession>
<feature type="domain" description="HTH cro/C1-type" evidence="1">
    <location>
        <begin position="5"/>
        <end position="32"/>
    </location>
</feature>
<protein>
    <submittedName>
        <fullName evidence="3">Helix-turn-helix transcriptional regulator</fullName>
    </submittedName>
</protein>
<dbReference type="InterPro" id="IPR007630">
    <property type="entry name" value="RNA_pol_sigma70_r4"/>
</dbReference>
<dbReference type="Proteomes" id="UP000036168">
    <property type="component" value="Unassembled WGS sequence"/>
</dbReference>
<dbReference type="InterPro" id="IPR001387">
    <property type="entry name" value="Cro/C1-type_HTH"/>
</dbReference>
<accession>A0A0J6DTR7</accession>
<dbReference type="CDD" id="cd00093">
    <property type="entry name" value="HTH_XRE"/>
    <property type="match status" value="1"/>
</dbReference>
<evidence type="ECO:0000259" key="1">
    <source>
        <dbReference type="PROSITE" id="PS50943"/>
    </source>
</evidence>
<dbReference type="EMBL" id="JARRTL010000002">
    <property type="protein sequence ID" value="MEC0483270.1"/>
    <property type="molecule type" value="Genomic_DNA"/>
</dbReference>
<dbReference type="PATRIC" id="fig|1664069.3.peg.942"/>
<evidence type="ECO:0000313" key="2">
    <source>
        <dbReference type="EMBL" id="KRT89380.1"/>
    </source>
</evidence>
<evidence type="ECO:0000313" key="5">
    <source>
        <dbReference type="Proteomes" id="UP001341297"/>
    </source>
</evidence>
<dbReference type="SUPFAM" id="SSF47413">
    <property type="entry name" value="lambda repressor-like DNA-binding domains"/>
    <property type="match status" value="1"/>
</dbReference>
<dbReference type="GO" id="GO:0003677">
    <property type="term" value="F:DNA binding"/>
    <property type="evidence" value="ECO:0007669"/>
    <property type="project" value="InterPro"/>
</dbReference>
<reference evidence="2 4" key="1">
    <citation type="journal article" date="2015" name="Int. J. Syst. Evol. Microbiol.">
        <title>Bacillus glycinifermentans sp. nov., isolated from fermented soybean paste.</title>
        <authorList>
            <person name="Kim S.J."/>
            <person name="Dunlap C.A."/>
            <person name="Kwon S.W."/>
            <person name="Rooney A.P."/>
        </authorList>
    </citation>
    <scope>NUCLEOTIDE SEQUENCE [LARGE SCALE GENOMIC DNA]</scope>
    <source>
        <strain evidence="2 4">GO-13</strain>
    </source>
</reference>
<dbReference type="InterPro" id="IPR010982">
    <property type="entry name" value="Lambda_DNA-bd_dom_sf"/>
</dbReference>